<name>A0ABQ1DGF7_9ACTN</name>
<evidence type="ECO:0000313" key="1">
    <source>
        <dbReference type="EMBL" id="GFH81512.1"/>
    </source>
</evidence>
<comment type="caution">
    <text evidence="1">The sequence shown here is derived from an EMBL/GenBank/DDBJ whole genome shotgun (WGS) entry which is preliminary data.</text>
</comment>
<reference evidence="1 2" key="1">
    <citation type="submission" date="2020-02" db="EMBL/GenBank/DDBJ databases">
        <title>Whole genome shotgun sequence of Streptomyces gougerotii NBRC 13043.</title>
        <authorList>
            <person name="Ichikawa N."/>
            <person name="Komaki H."/>
            <person name="Tamura T."/>
        </authorList>
    </citation>
    <scope>NUCLEOTIDE SEQUENCE [LARGE SCALE GENOMIC DNA]</scope>
    <source>
        <strain evidence="1 2">NBRC 13043</strain>
    </source>
</reference>
<proteinExistence type="predicted"/>
<protein>
    <submittedName>
        <fullName evidence="1">Uncharacterized protein</fullName>
    </submittedName>
</protein>
<organism evidence="1 2">
    <name type="scientific">Streptomyces gougerotii</name>
    <dbReference type="NCBI Taxonomy" id="53448"/>
    <lineage>
        <taxon>Bacteria</taxon>
        <taxon>Bacillati</taxon>
        <taxon>Actinomycetota</taxon>
        <taxon>Actinomycetes</taxon>
        <taxon>Kitasatosporales</taxon>
        <taxon>Streptomycetaceae</taxon>
        <taxon>Streptomyces</taxon>
        <taxon>Streptomyces diastaticus group</taxon>
    </lineage>
</organism>
<sequence length="97" mass="10447">MEKAHCHRIRVVFDFLPAFEDALACVRDGVIGVVDAAQALNPQAHELGEVFSDELLVVERPSSPVPTGVRHAGVVHEAPQVDGSLLEAALRSVREPT</sequence>
<keyword evidence="2" id="KW-1185">Reference proteome</keyword>
<accession>A0ABQ1DGF7</accession>
<gene>
    <name evidence="1" type="ORF">Sgou_61820</name>
</gene>
<dbReference type="EMBL" id="BLLO01000031">
    <property type="protein sequence ID" value="GFH81512.1"/>
    <property type="molecule type" value="Genomic_DNA"/>
</dbReference>
<dbReference type="Proteomes" id="UP000480804">
    <property type="component" value="Unassembled WGS sequence"/>
</dbReference>
<dbReference type="RefSeq" id="WP_191868037.1">
    <property type="nucleotide sequence ID" value="NZ_BLLO01000031.1"/>
</dbReference>
<evidence type="ECO:0000313" key="2">
    <source>
        <dbReference type="Proteomes" id="UP000480804"/>
    </source>
</evidence>